<evidence type="ECO:0000256" key="12">
    <source>
        <dbReference type="ARBA" id="ARBA00048138"/>
    </source>
</evidence>
<evidence type="ECO:0000256" key="11">
    <source>
        <dbReference type="ARBA" id="ARBA00031693"/>
    </source>
</evidence>
<dbReference type="GO" id="GO:0006564">
    <property type="term" value="P:L-serine biosynthetic process"/>
    <property type="evidence" value="ECO:0007669"/>
    <property type="project" value="UniProtKB-KW"/>
</dbReference>
<dbReference type="UniPathway" id="UPA00135">
    <property type="reaction ID" value="UER00198"/>
</dbReference>
<dbReference type="InterPro" id="IPR023214">
    <property type="entry name" value="HAD_sf"/>
</dbReference>
<proteinExistence type="inferred from homology"/>
<dbReference type="Gene3D" id="3.40.50.1000">
    <property type="entry name" value="HAD superfamily/HAD-like"/>
    <property type="match status" value="1"/>
</dbReference>
<dbReference type="Proteomes" id="UP000614287">
    <property type="component" value="Unassembled WGS sequence"/>
</dbReference>
<comment type="pathway">
    <text evidence="2">Amino-acid biosynthesis; L-serine biosynthesis; L-serine from 3-phospho-D-glycerate: step 3/3.</text>
</comment>
<comment type="catalytic activity">
    <reaction evidence="13">
        <text>O-phospho-D-serine + H2O = D-serine + phosphate</text>
        <dbReference type="Rhea" id="RHEA:24873"/>
        <dbReference type="ChEBI" id="CHEBI:15377"/>
        <dbReference type="ChEBI" id="CHEBI:35247"/>
        <dbReference type="ChEBI" id="CHEBI:43474"/>
        <dbReference type="ChEBI" id="CHEBI:58680"/>
        <dbReference type="EC" id="3.1.3.3"/>
    </reaction>
</comment>
<evidence type="ECO:0000256" key="2">
    <source>
        <dbReference type="ARBA" id="ARBA00005135"/>
    </source>
</evidence>
<protein>
    <recommendedName>
        <fullName evidence="5">Phosphoserine phosphatase</fullName>
        <ecNumber evidence="4">3.1.3.3</ecNumber>
    </recommendedName>
    <alternativeName>
        <fullName evidence="11">O-phosphoserine phosphohydrolase</fullName>
    </alternativeName>
</protein>
<evidence type="ECO:0000256" key="13">
    <source>
        <dbReference type="ARBA" id="ARBA00048523"/>
    </source>
</evidence>
<dbReference type="PANTHER" id="PTHR43344">
    <property type="entry name" value="PHOSPHOSERINE PHOSPHATASE"/>
    <property type="match status" value="1"/>
</dbReference>
<evidence type="ECO:0000256" key="4">
    <source>
        <dbReference type="ARBA" id="ARBA00012640"/>
    </source>
</evidence>
<gene>
    <name evidence="15" type="ORF">GCM10009007_07390</name>
</gene>
<dbReference type="FunFam" id="1.10.150.210:FF:000001">
    <property type="entry name" value="Phosphoserine phosphatase"/>
    <property type="match status" value="1"/>
</dbReference>
<dbReference type="SFLD" id="SFLDG01137">
    <property type="entry name" value="C1.6.1:_Phosphoserine_Phosphat"/>
    <property type="match status" value="1"/>
</dbReference>
<evidence type="ECO:0000256" key="3">
    <source>
        <dbReference type="ARBA" id="ARBA00009184"/>
    </source>
</evidence>
<evidence type="ECO:0000256" key="14">
    <source>
        <dbReference type="PIRSR" id="PIRSR604469-1"/>
    </source>
</evidence>
<feature type="active site" description="Nucleophile" evidence="14">
    <location>
        <position position="79"/>
    </location>
</feature>
<organism evidence="15 16">
    <name type="scientific">Formosimonas limnophila</name>
    <dbReference type="NCBI Taxonomy" id="1384487"/>
    <lineage>
        <taxon>Bacteria</taxon>
        <taxon>Pseudomonadati</taxon>
        <taxon>Pseudomonadota</taxon>
        <taxon>Betaproteobacteria</taxon>
        <taxon>Burkholderiales</taxon>
        <taxon>Burkholderiaceae</taxon>
        <taxon>Formosimonas</taxon>
    </lineage>
</organism>
<dbReference type="Pfam" id="PF12710">
    <property type="entry name" value="HAD"/>
    <property type="match status" value="1"/>
</dbReference>
<dbReference type="GO" id="GO:0036424">
    <property type="term" value="F:L-phosphoserine phosphatase activity"/>
    <property type="evidence" value="ECO:0007669"/>
    <property type="project" value="InterPro"/>
</dbReference>
<dbReference type="SUPFAM" id="SSF56784">
    <property type="entry name" value="HAD-like"/>
    <property type="match status" value="1"/>
</dbReference>
<evidence type="ECO:0000256" key="8">
    <source>
        <dbReference type="ARBA" id="ARBA00022801"/>
    </source>
</evidence>
<name>A0A8J3FY07_9BURK</name>
<evidence type="ECO:0000256" key="1">
    <source>
        <dbReference type="ARBA" id="ARBA00001946"/>
    </source>
</evidence>
<evidence type="ECO:0000313" key="16">
    <source>
        <dbReference type="Proteomes" id="UP000614287"/>
    </source>
</evidence>
<dbReference type="AlphaFoldDB" id="A0A8J3FY07"/>
<dbReference type="Gene3D" id="3.30.70.2020">
    <property type="match status" value="1"/>
</dbReference>
<dbReference type="CDD" id="cd07500">
    <property type="entry name" value="HAD_PSP"/>
    <property type="match status" value="1"/>
</dbReference>
<dbReference type="InterPro" id="IPR050582">
    <property type="entry name" value="HAD-like_SerB"/>
</dbReference>
<dbReference type="SFLD" id="SFLDF00029">
    <property type="entry name" value="phosphoserine_phosphatase"/>
    <property type="match status" value="1"/>
</dbReference>
<evidence type="ECO:0000256" key="9">
    <source>
        <dbReference type="ARBA" id="ARBA00022842"/>
    </source>
</evidence>
<dbReference type="GO" id="GO:0000287">
    <property type="term" value="F:magnesium ion binding"/>
    <property type="evidence" value="ECO:0007669"/>
    <property type="project" value="TreeGrafter"/>
</dbReference>
<comment type="cofactor">
    <cofactor evidence="1">
        <name>Mg(2+)</name>
        <dbReference type="ChEBI" id="CHEBI:18420"/>
    </cofactor>
</comment>
<comment type="catalytic activity">
    <reaction evidence="12">
        <text>O-phospho-L-serine + H2O = L-serine + phosphate</text>
        <dbReference type="Rhea" id="RHEA:21208"/>
        <dbReference type="ChEBI" id="CHEBI:15377"/>
        <dbReference type="ChEBI" id="CHEBI:33384"/>
        <dbReference type="ChEBI" id="CHEBI:43474"/>
        <dbReference type="ChEBI" id="CHEBI:57524"/>
        <dbReference type="EC" id="3.1.3.3"/>
    </reaction>
</comment>
<dbReference type="NCBIfam" id="TIGR00338">
    <property type="entry name" value="serB"/>
    <property type="match status" value="1"/>
</dbReference>
<comment type="caution">
    <text evidence="15">The sequence shown here is derived from an EMBL/GenBank/DDBJ whole genome shotgun (WGS) entry which is preliminary data.</text>
</comment>
<dbReference type="InterPro" id="IPR004469">
    <property type="entry name" value="PSP"/>
</dbReference>
<reference evidence="15" key="1">
    <citation type="journal article" date="2014" name="Int. J. Syst. Evol. Microbiol.">
        <title>Complete genome sequence of Corynebacterium casei LMG S-19264T (=DSM 44701T), isolated from a smear-ripened cheese.</title>
        <authorList>
            <consortium name="US DOE Joint Genome Institute (JGI-PGF)"/>
            <person name="Walter F."/>
            <person name="Albersmeier A."/>
            <person name="Kalinowski J."/>
            <person name="Ruckert C."/>
        </authorList>
    </citation>
    <scope>NUCLEOTIDE SEQUENCE</scope>
    <source>
        <strain evidence="15">KCTC 32501</strain>
    </source>
</reference>
<dbReference type="NCBIfam" id="TIGR01488">
    <property type="entry name" value="HAD-SF-IB"/>
    <property type="match status" value="1"/>
</dbReference>
<evidence type="ECO:0000256" key="10">
    <source>
        <dbReference type="ARBA" id="ARBA00023299"/>
    </source>
</evidence>
<evidence type="ECO:0000256" key="6">
    <source>
        <dbReference type="ARBA" id="ARBA00022605"/>
    </source>
</evidence>
<keyword evidence="6" id="KW-0028">Amino-acid biosynthesis</keyword>
<evidence type="ECO:0000256" key="7">
    <source>
        <dbReference type="ARBA" id="ARBA00022723"/>
    </source>
</evidence>
<reference evidence="15" key="2">
    <citation type="submission" date="2020-09" db="EMBL/GenBank/DDBJ databases">
        <authorList>
            <person name="Sun Q."/>
            <person name="Kim S."/>
        </authorList>
    </citation>
    <scope>NUCLEOTIDE SEQUENCE</scope>
    <source>
        <strain evidence="15">KCTC 32501</strain>
    </source>
</reference>
<dbReference type="EMBL" id="BMZG01000003">
    <property type="protein sequence ID" value="GHA69090.1"/>
    <property type="molecule type" value="Genomic_DNA"/>
</dbReference>
<keyword evidence="16" id="KW-1185">Reference proteome</keyword>
<dbReference type="InterPro" id="IPR036412">
    <property type="entry name" value="HAD-like_sf"/>
</dbReference>
<dbReference type="PANTHER" id="PTHR43344:SF2">
    <property type="entry name" value="PHOSPHOSERINE PHOSPHATASE"/>
    <property type="match status" value="1"/>
</dbReference>
<keyword evidence="8" id="KW-0378">Hydrolase</keyword>
<dbReference type="GO" id="GO:0005737">
    <property type="term" value="C:cytoplasm"/>
    <property type="evidence" value="ECO:0007669"/>
    <property type="project" value="TreeGrafter"/>
</dbReference>
<keyword evidence="10" id="KW-0718">Serine biosynthesis</keyword>
<sequence>MKIVFQHPTNLTDRLVHSLTQDLAGELRRISAQCVTFENTVFAPAIQKQLTAAAQTAAIDIAFIEREIVWADFKLLAMDMDSTIINIECIDEIADMCGKKSEVAEITEAAMRGEITDFNESLRRRLAILAGADATVLQKVLDERLQLNPGAEKLVQTAHANGLQTLLVSGGFTYFTAAVQKRLNLTHTRANELEIIDGKITGRVIGNIVNGDVKAATVQSYCETLNVPTQAAICMGDGANDLPMMAISGLSVAYHAKPRVQERADVAINHMGLDGLITVLNA</sequence>
<dbReference type="EC" id="3.1.3.3" evidence="4"/>
<comment type="similarity">
    <text evidence="3">Belongs to the HAD-like hydrolase superfamily. SerB family.</text>
</comment>
<feature type="active site" description="Proton donor" evidence="14">
    <location>
        <position position="81"/>
    </location>
</feature>
<keyword evidence="7" id="KW-0479">Metal-binding</keyword>
<dbReference type="Gene3D" id="1.10.150.210">
    <property type="entry name" value="Phosphoserine phosphatase, domain 2"/>
    <property type="match status" value="1"/>
</dbReference>
<dbReference type="SFLD" id="SFLDS00003">
    <property type="entry name" value="Haloacid_Dehalogenase"/>
    <property type="match status" value="1"/>
</dbReference>
<dbReference type="SFLD" id="SFLDG01136">
    <property type="entry name" value="C1.6:_Phosphoserine_Phosphatas"/>
    <property type="match status" value="1"/>
</dbReference>
<dbReference type="RefSeq" id="WP_189491765.1">
    <property type="nucleotide sequence ID" value="NZ_BMZG01000003.1"/>
</dbReference>
<evidence type="ECO:0000313" key="15">
    <source>
        <dbReference type="EMBL" id="GHA69090.1"/>
    </source>
</evidence>
<evidence type="ECO:0000256" key="5">
    <source>
        <dbReference type="ARBA" id="ARBA00015196"/>
    </source>
</evidence>
<accession>A0A8J3FY07</accession>
<keyword evidence="9" id="KW-0460">Magnesium</keyword>